<dbReference type="Pfam" id="PF00646">
    <property type="entry name" value="F-box"/>
    <property type="match status" value="1"/>
</dbReference>
<evidence type="ECO:0000313" key="2">
    <source>
        <dbReference type="EMBL" id="PIC26597.1"/>
    </source>
</evidence>
<proteinExistence type="predicted"/>
<protein>
    <recommendedName>
        <fullName evidence="1">F-box domain-containing protein</fullName>
    </recommendedName>
</protein>
<organism evidence="2 3">
    <name type="scientific">Caenorhabditis nigoni</name>
    <dbReference type="NCBI Taxonomy" id="1611254"/>
    <lineage>
        <taxon>Eukaryota</taxon>
        <taxon>Metazoa</taxon>
        <taxon>Ecdysozoa</taxon>
        <taxon>Nematoda</taxon>
        <taxon>Chromadorea</taxon>
        <taxon>Rhabditida</taxon>
        <taxon>Rhabditina</taxon>
        <taxon>Rhabditomorpha</taxon>
        <taxon>Rhabditoidea</taxon>
        <taxon>Rhabditidae</taxon>
        <taxon>Peloderinae</taxon>
        <taxon>Caenorhabditis</taxon>
    </lineage>
</organism>
<keyword evidence="3" id="KW-1185">Reference proteome</keyword>
<comment type="caution">
    <text evidence="2">The sequence shown here is derived from an EMBL/GenBank/DDBJ whole genome shotgun (WGS) entry which is preliminary data.</text>
</comment>
<dbReference type="InterPro" id="IPR001810">
    <property type="entry name" value="F-box_dom"/>
</dbReference>
<reference evidence="3" key="1">
    <citation type="submission" date="2017-10" db="EMBL/GenBank/DDBJ databases">
        <title>Rapid genome shrinkage in a self-fertile nematode reveals novel sperm competition proteins.</title>
        <authorList>
            <person name="Yin D."/>
            <person name="Schwarz E.M."/>
            <person name="Thomas C.G."/>
            <person name="Felde R.L."/>
            <person name="Korf I.F."/>
            <person name="Cutter A.D."/>
            <person name="Schartner C.M."/>
            <person name="Ralston E.J."/>
            <person name="Meyer B.J."/>
            <person name="Haag E.S."/>
        </authorList>
    </citation>
    <scope>NUCLEOTIDE SEQUENCE [LARGE SCALE GENOMIC DNA]</scope>
    <source>
        <strain evidence="3">JU1422</strain>
    </source>
</reference>
<accession>A0A2G5TH49</accession>
<feature type="domain" description="F-box" evidence="1">
    <location>
        <begin position="62"/>
        <end position="111"/>
    </location>
</feature>
<name>A0A2G5TH49_9PELO</name>
<gene>
    <name evidence="2" type="primary">Cni-R13H4.5</name>
    <name evidence="2" type="synonym">Cnig_chr_V.g19125</name>
    <name evidence="2" type="ORF">B9Z55_019125</name>
</gene>
<dbReference type="Proteomes" id="UP000230233">
    <property type="component" value="Chromosome V"/>
</dbReference>
<dbReference type="AlphaFoldDB" id="A0A2G5TH49"/>
<evidence type="ECO:0000313" key="3">
    <source>
        <dbReference type="Proteomes" id="UP000230233"/>
    </source>
</evidence>
<dbReference type="OrthoDB" id="5832634at2759"/>
<dbReference type="SMART" id="SM00256">
    <property type="entry name" value="FBOX"/>
    <property type="match status" value="1"/>
</dbReference>
<evidence type="ECO:0000259" key="1">
    <source>
        <dbReference type="PROSITE" id="PS50181"/>
    </source>
</evidence>
<dbReference type="CDD" id="cd22150">
    <property type="entry name" value="F-box_CeFBXA-like"/>
    <property type="match status" value="1"/>
</dbReference>
<sequence length="344" mass="39026">MSLNAKFSLVSSFSENRLIGRMLNEQIVRLLSLMHIHPPSANNATGSNSVLKKLKFGKKKSTPKFGNLPESVWDNILDNLSPFERVKMRRVNQKLKNVVDKRRKRVLYADFLRTDVDTILPAESSGDGEFFRLPKSSRIVVHEEARSVLIIVDTHWTISDAVKMMAAIRYYGINAHTVTLDASLAELCVAAQSTNDIAFWFAFQSASGTSDPVCQSSKSPSWVPDDFRVRSVQSYEQDQLAAYSQWAPRTQIIPVGPLFPKATEITIRASVPQLRRLRRFPIYRSPLHRSFVEFNNLHILRLVVSTNTSSGRRGRQVAQSLKLAPFLKWANAQRLAHRFSVQFV</sequence>
<dbReference type="EMBL" id="PDUG01000005">
    <property type="protein sequence ID" value="PIC26597.1"/>
    <property type="molecule type" value="Genomic_DNA"/>
</dbReference>
<dbReference type="PROSITE" id="PS50181">
    <property type="entry name" value="FBOX"/>
    <property type="match status" value="1"/>
</dbReference>